<dbReference type="AlphaFoldDB" id="A0A4R3KRK6"/>
<proteinExistence type="predicted"/>
<dbReference type="GO" id="GO:0003723">
    <property type="term" value="F:RNA binding"/>
    <property type="evidence" value="ECO:0007669"/>
    <property type="project" value="UniProtKB-KW"/>
</dbReference>
<evidence type="ECO:0000313" key="4">
    <source>
        <dbReference type="Proteomes" id="UP000294567"/>
    </source>
</evidence>
<feature type="domain" description="RNA-binding S4" evidence="2">
    <location>
        <begin position="11"/>
        <end position="68"/>
    </location>
</feature>
<dbReference type="PROSITE" id="PS50889">
    <property type="entry name" value="S4"/>
    <property type="match status" value="1"/>
</dbReference>
<accession>A0A4R3KRK6</accession>
<dbReference type="InterPro" id="IPR002942">
    <property type="entry name" value="S4_RNA-bd"/>
</dbReference>
<dbReference type="CDD" id="cd00165">
    <property type="entry name" value="S4"/>
    <property type="match status" value="1"/>
</dbReference>
<gene>
    <name evidence="3" type="ORF">EDD65_1138</name>
</gene>
<evidence type="ECO:0000256" key="1">
    <source>
        <dbReference type="PROSITE-ProRule" id="PRU00182"/>
    </source>
</evidence>
<sequence length="69" mass="7708">MKEIKINTDTIKLDQLLKFSGITQTGGQSKLIINQGIVKVNGEVVKKRGKKIKKGDVIEIKDIDKFIVI</sequence>
<evidence type="ECO:0000313" key="3">
    <source>
        <dbReference type="EMBL" id="TCS86925.1"/>
    </source>
</evidence>
<keyword evidence="4" id="KW-1185">Reference proteome</keyword>
<dbReference type="Proteomes" id="UP000294567">
    <property type="component" value="Unassembled WGS sequence"/>
</dbReference>
<dbReference type="SUPFAM" id="SSF55174">
    <property type="entry name" value="Alpha-L RNA-binding motif"/>
    <property type="match status" value="1"/>
</dbReference>
<dbReference type="RefSeq" id="WP_132029239.1">
    <property type="nucleotide sequence ID" value="NZ_CP068564.1"/>
</dbReference>
<dbReference type="EMBL" id="SMAE01000013">
    <property type="protein sequence ID" value="TCS86925.1"/>
    <property type="molecule type" value="Genomic_DNA"/>
</dbReference>
<comment type="caution">
    <text evidence="3">The sequence shown here is derived from an EMBL/GenBank/DDBJ whole genome shotgun (WGS) entry which is preliminary data.</text>
</comment>
<dbReference type="OrthoDB" id="9811532at2"/>
<dbReference type="SMART" id="SM00363">
    <property type="entry name" value="S4"/>
    <property type="match status" value="1"/>
</dbReference>
<evidence type="ECO:0000259" key="2">
    <source>
        <dbReference type="SMART" id="SM00363"/>
    </source>
</evidence>
<dbReference type="Pfam" id="PF13275">
    <property type="entry name" value="S4_2"/>
    <property type="match status" value="1"/>
</dbReference>
<protein>
    <submittedName>
        <fullName evidence="3">Ribosome-associated protein</fullName>
    </submittedName>
</protein>
<dbReference type="Gene3D" id="3.10.290.10">
    <property type="entry name" value="RNA-binding S4 domain"/>
    <property type="match status" value="1"/>
</dbReference>
<dbReference type="InterPro" id="IPR036986">
    <property type="entry name" value="S4_RNA-bd_sf"/>
</dbReference>
<organism evidence="3 4">
    <name type="scientific">Keratinibaculum paraultunense</name>
    <dbReference type="NCBI Taxonomy" id="1278232"/>
    <lineage>
        <taxon>Bacteria</taxon>
        <taxon>Bacillati</taxon>
        <taxon>Bacillota</taxon>
        <taxon>Tissierellia</taxon>
        <taxon>Tissierellales</taxon>
        <taxon>Tepidimicrobiaceae</taxon>
        <taxon>Keratinibaculum</taxon>
    </lineage>
</organism>
<keyword evidence="1" id="KW-0694">RNA-binding</keyword>
<name>A0A4R3KRK6_9FIRM</name>
<reference evidence="3 4" key="1">
    <citation type="submission" date="2019-03" db="EMBL/GenBank/DDBJ databases">
        <title>Genomic Encyclopedia of Type Strains, Phase IV (KMG-IV): sequencing the most valuable type-strain genomes for metagenomic binning, comparative biology and taxonomic classification.</title>
        <authorList>
            <person name="Goeker M."/>
        </authorList>
    </citation>
    <scope>NUCLEOTIDE SEQUENCE [LARGE SCALE GENOMIC DNA]</scope>
    <source>
        <strain evidence="3 4">DSM 26752</strain>
    </source>
</reference>